<dbReference type="EMBL" id="OU015568">
    <property type="protein sequence ID" value="CAG5077803.1"/>
    <property type="molecule type" value="Genomic_DNA"/>
</dbReference>
<keyword evidence="4" id="KW-1185">Reference proteome</keyword>
<keyword evidence="2" id="KW-0812">Transmembrane</keyword>
<evidence type="ECO:0000256" key="2">
    <source>
        <dbReference type="SAM" id="Phobius"/>
    </source>
</evidence>
<evidence type="ECO:0000313" key="4">
    <source>
        <dbReference type="Proteomes" id="UP001158576"/>
    </source>
</evidence>
<protein>
    <submittedName>
        <fullName evidence="3">Oidioi.mRNA.OKI2018_I69.PAR.g8815.t1.cds</fullName>
    </submittedName>
</protein>
<reference evidence="3 4" key="1">
    <citation type="submission" date="2021-04" db="EMBL/GenBank/DDBJ databases">
        <authorList>
            <person name="Bliznina A."/>
        </authorList>
    </citation>
    <scope>NUCLEOTIDE SEQUENCE [LARGE SCALE GENOMIC DNA]</scope>
</reference>
<sequence>MKTKHCIAKYVLGTTLICFACEIITAVMVIIMISVDVVQDQGNRDWARGLTLCLYSAALTLLAAISQAIALRFFDANDVLEFSPPPEKKIIPVFQHPLGVPLRESPKLQKSNIRMTTLPYASPYEPRTSTVPRVTSPVSVSSFSSSVSSRSTLPKALRNVTDRRRPSTHQNAMKDFTGFINKSYNG</sequence>
<accession>A0ABN7RL51</accession>
<keyword evidence="2" id="KW-0472">Membrane</keyword>
<keyword evidence="2" id="KW-1133">Transmembrane helix</keyword>
<proteinExistence type="predicted"/>
<feature type="transmembrane region" description="Helical" evidence="2">
    <location>
        <begin position="46"/>
        <end position="65"/>
    </location>
</feature>
<evidence type="ECO:0000256" key="1">
    <source>
        <dbReference type="SAM" id="MobiDB-lite"/>
    </source>
</evidence>
<feature type="transmembrane region" description="Helical" evidence="2">
    <location>
        <begin position="12"/>
        <end position="34"/>
    </location>
</feature>
<name>A0ABN7RL51_OIKDI</name>
<evidence type="ECO:0000313" key="3">
    <source>
        <dbReference type="EMBL" id="CAG5077803.1"/>
    </source>
</evidence>
<feature type="region of interest" description="Disordered" evidence="1">
    <location>
        <begin position="160"/>
        <end position="186"/>
    </location>
</feature>
<organism evidence="3 4">
    <name type="scientific">Oikopleura dioica</name>
    <name type="common">Tunicate</name>
    <dbReference type="NCBI Taxonomy" id="34765"/>
    <lineage>
        <taxon>Eukaryota</taxon>
        <taxon>Metazoa</taxon>
        <taxon>Chordata</taxon>
        <taxon>Tunicata</taxon>
        <taxon>Appendicularia</taxon>
        <taxon>Copelata</taxon>
        <taxon>Oikopleuridae</taxon>
        <taxon>Oikopleura</taxon>
    </lineage>
</organism>
<gene>
    <name evidence="3" type="ORF">OKIOD_LOCUS373</name>
</gene>
<dbReference type="Proteomes" id="UP001158576">
    <property type="component" value="Chromosome PAR"/>
</dbReference>